<keyword evidence="1" id="KW-0472">Membrane</keyword>
<keyword evidence="4" id="KW-1185">Reference proteome</keyword>
<dbReference type="OrthoDB" id="2140105at2759"/>
<organism evidence="3 4">
    <name type="scientific">Coemansia spiralis</name>
    <dbReference type="NCBI Taxonomy" id="417178"/>
    <lineage>
        <taxon>Eukaryota</taxon>
        <taxon>Fungi</taxon>
        <taxon>Fungi incertae sedis</taxon>
        <taxon>Zoopagomycota</taxon>
        <taxon>Kickxellomycotina</taxon>
        <taxon>Kickxellomycetes</taxon>
        <taxon>Kickxellales</taxon>
        <taxon>Kickxellaceae</taxon>
        <taxon>Coemansia</taxon>
    </lineage>
</organism>
<feature type="transmembrane region" description="Helical" evidence="1">
    <location>
        <begin position="343"/>
        <end position="364"/>
    </location>
</feature>
<keyword evidence="1" id="KW-1133">Transmembrane helix</keyword>
<evidence type="ECO:0000313" key="4">
    <source>
        <dbReference type="Proteomes" id="UP001151516"/>
    </source>
</evidence>
<keyword evidence="1" id="KW-0812">Transmembrane</keyword>
<comment type="caution">
    <text evidence="3">The sequence shown here is derived from an EMBL/GenBank/DDBJ whole genome shotgun (WGS) entry which is preliminary data.</text>
</comment>
<accession>A0A9W8GKH0</accession>
<reference evidence="3" key="1">
    <citation type="submission" date="2022-07" db="EMBL/GenBank/DDBJ databases">
        <title>Phylogenomic reconstructions and comparative analyses of Kickxellomycotina fungi.</title>
        <authorList>
            <person name="Reynolds N.K."/>
            <person name="Stajich J.E."/>
            <person name="Barry K."/>
            <person name="Grigoriev I.V."/>
            <person name="Crous P."/>
            <person name="Smith M.E."/>
        </authorList>
    </citation>
    <scope>NUCLEOTIDE SEQUENCE</scope>
    <source>
        <strain evidence="3">CBS 109367</strain>
    </source>
</reference>
<proteinExistence type="predicted"/>
<evidence type="ECO:0000256" key="1">
    <source>
        <dbReference type="SAM" id="Phobius"/>
    </source>
</evidence>
<feature type="transmembrane region" description="Helical" evidence="1">
    <location>
        <begin position="394"/>
        <end position="414"/>
    </location>
</feature>
<dbReference type="PANTHER" id="PTHR34814">
    <property type="entry name" value="NITROSOGUANIDINE RESISTANCE PROTEIN SNG1"/>
    <property type="match status" value="1"/>
</dbReference>
<protein>
    <recommendedName>
        <fullName evidence="2">DUF3533 domain-containing protein</fullName>
    </recommendedName>
</protein>
<dbReference type="InterPro" id="IPR053001">
    <property type="entry name" value="MNNG_permease-like"/>
</dbReference>
<evidence type="ECO:0000259" key="2">
    <source>
        <dbReference type="Pfam" id="PF12051"/>
    </source>
</evidence>
<dbReference type="AlphaFoldDB" id="A0A9W8GKH0"/>
<dbReference type="Pfam" id="PF12051">
    <property type="entry name" value="DUF3533"/>
    <property type="match status" value="1"/>
</dbReference>
<dbReference type="InterPro" id="IPR022703">
    <property type="entry name" value="DUF3533"/>
</dbReference>
<evidence type="ECO:0000313" key="3">
    <source>
        <dbReference type="EMBL" id="KAJ2690615.1"/>
    </source>
</evidence>
<sequence length="500" mass="55445">MSQKTSSKCWWRYRASEDNGRIRLGDPGLRPELRRRARSYTCVLVVSILTIWGALSIFYGAVFLRSSLANNINIHVIDLDHGFIGANVTRMVLDIHATPSTPVWLAKTDIQSLDQAKAWVRDHGWGALVINSGASDRYHKTLSSGGEYNASDAMTLVESSGRMVIAGMLFVQPAMVAAAGQVSQRFAAQQVANYKSAQPQEQTNLLVLLRPISYTTVDVAPEAFLLAPIMTAFGFLACLLSAVGVMIMWKLTSFSFFIQVRFRDLTLMWLALILGMALILSLYLSLAFLAFRGPKYNSAALTYTPATFFKIWFTGFAVVLALSLWLFAWFLNLPPIFVTLPSVFTVVPNIISCISTFELAPTVYRFMYATPFFNGTRIVQYIVSGAYPTLGRNIGVLVGEIVVMGIALAGSVWLRQVLALRGISDPQGWFRSSMYFQSPIPYYKIDEESTVPRSTKRPNHLLSTENTLSVGRDPLAIEDDIRISDCNMDSTDQTIGNLGV</sequence>
<feature type="domain" description="DUF3533" evidence="2">
    <location>
        <begin position="48"/>
        <end position="404"/>
    </location>
</feature>
<dbReference type="Proteomes" id="UP001151516">
    <property type="component" value="Unassembled WGS sequence"/>
</dbReference>
<feature type="transmembrane region" description="Helical" evidence="1">
    <location>
        <begin position="269"/>
        <end position="291"/>
    </location>
</feature>
<dbReference type="EMBL" id="JANBTX010000009">
    <property type="protein sequence ID" value="KAJ2690615.1"/>
    <property type="molecule type" value="Genomic_DNA"/>
</dbReference>
<feature type="transmembrane region" description="Helical" evidence="1">
    <location>
        <begin position="223"/>
        <end position="249"/>
    </location>
</feature>
<name>A0A9W8GKH0_9FUNG</name>
<dbReference type="GO" id="GO:0016020">
    <property type="term" value="C:membrane"/>
    <property type="evidence" value="ECO:0007669"/>
    <property type="project" value="TreeGrafter"/>
</dbReference>
<feature type="transmembrane region" description="Helical" evidence="1">
    <location>
        <begin position="40"/>
        <end position="64"/>
    </location>
</feature>
<feature type="transmembrane region" description="Helical" evidence="1">
    <location>
        <begin position="311"/>
        <end position="331"/>
    </location>
</feature>
<gene>
    <name evidence="3" type="ORF">IWW39_000556</name>
</gene>
<dbReference type="PANTHER" id="PTHR34814:SF1">
    <property type="entry name" value="NITROSOGUANIDINE RESISTANCE PROTEIN SNG1"/>
    <property type="match status" value="1"/>
</dbReference>